<reference evidence="4 6" key="2">
    <citation type="journal article" date="2017" name="BMC Genomics">
        <title>Genomic analysis of methanogenic archaea reveals a shift towards energy conservation.</title>
        <authorList>
            <person name="Gilmore S.P."/>
            <person name="Henske J.K."/>
            <person name="Sexton J.A."/>
            <person name="Solomon K.V."/>
            <person name="Seppala S."/>
            <person name="Yoo J.I."/>
            <person name="Huyett L.M."/>
            <person name="Pressman A."/>
            <person name="Cogan J.Z."/>
            <person name="Kivenson V."/>
            <person name="Peng X."/>
            <person name="Tan Y."/>
            <person name="Valentine D.L."/>
            <person name="O'Malley M.A."/>
        </authorList>
    </citation>
    <scope>NUCLEOTIDE SEQUENCE [LARGE SCALE GENOMIC DNA]</scope>
    <source>
        <strain evidence="4 6">1R-7</strain>
    </source>
</reference>
<comment type="caution">
    <text evidence="4">The sequence shown here is derived from an EMBL/GenBank/DDBJ whole genome shotgun (WGS) entry which is preliminary data.</text>
</comment>
<dbReference type="GO" id="GO:0045936">
    <property type="term" value="P:negative regulation of phosphate metabolic process"/>
    <property type="evidence" value="ECO:0007669"/>
    <property type="project" value="InterPro"/>
</dbReference>
<reference evidence="5 7" key="1">
    <citation type="submission" date="2016-04" db="EMBL/GenBank/DDBJ databases">
        <title>Genome sequence of Methanosphaera cuniculi DSM 4103.</title>
        <authorList>
            <person name="Poehlein A."/>
            <person name="Seedorf H."/>
            <person name="Daniel R."/>
        </authorList>
    </citation>
    <scope>NUCLEOTIDE SEQUENCE [LARGE SCALE GENOMIC DNA]</scope>
    <source>
        <strain evidence="5 7">DSM 4103</strain>
    </source>
</reference>
<keyword evidence="6" id="KW-1185">Reference proteome</keyword>
<keyword evidence="1" id="KW-0963">Cytoplasm</keyword>
<dbReference type="InterPro" id="IPR028366">
    <property type="entry name" value="PhoU"/>
</dbReference>
<protein>
    <recommendedName>
        <fullName evidence="1">Phosphate-specific transport system accessory protein PhoU</fullName>
    </recommendedName>
</protein>
<dbReference type="PANTHER" id="PTHR42930">
    <property type="entry name" value="PHOSPHATE-SPECIFIC TRANSPORT SYSTEM ACCESSORY PROTEIN PHOU"/>
    <property type="match status" value="1"/>
</dbReference>
<dbReference type="InterPro" id="IPR038078">
    <property type="entry name" value="PhoU-like_sf"/>
</dbReference>
<feature type="coiled-coil region" evidence="2">
    <location>
        <begin position="5"/>
        <end position="72"/>
    </location>
</feature>
<dbReference type="InterPro" id="IPR026022">
    <property type="entry name" value="PhoU_dom"/>
</dbReference>
<dbReference type="GO" id="GO:0030643">
    <property type="term" value="P:intracellular phosphate ion homeostasis"/>
    <property type="evidence" value="ECO:0007669"/>
    <property type="project" value="InterPro"/>
</dbReference>
<dbReference type="SUPFAM" id="SSF109755">
    <property type="entry name" value="PhoU-like"/>
    <property type="match status" value="1"/>
</dbReference>
<accession>A0A2A2HEK4</accession>
<gene>
    <name evidence="4" type="ORF">ASJ82_03990</name>
    <name evidence="5" type="ORF">MSCUN_05630</name>
</gene>
<proteinExistence type="inferred from homology"/>
<evidence type="ECO:0000256" key="2">
    <source>
        <dbReference type="SAM" id="Coils"/>
    </source>
</evidence>
<dbReference type="GO" id="GO:0005737">
    <property type="term" value="C:cytoplasm"/>
    <property type="evidence" value="ECO:0007669"/>
    <property type="project" value="UniProtKB-SubCell"/>
</dbReference>
<evidence type="ECO:0000313" key="5">
    <source>
        <dbReference type="EMBL" id="PWL08532.1"/>
    </source>
</evidence>
<keyword evidence="1" id="KW-0813">Transport</keyword>
<dbReference type="RefSeq" id="WP_095608329.1">
    <property type="nucleotide sequence ID" value="NZ_LMVN01000008.1"/>
</dbReference>
<name>A0A2A2HEK4_9EURY</name>
<sequence length="211" mass="24756">MYEIRINFQKQLKKLKNDLIKLDDEIIKNFKKSINLFKTYDDNIFNEIKSEIKKIKSDNKNIEEECLELLATQQPLACDLIFIENCMKISSNLSDITRLTFNITKTAKQLQKDKISKKPLDTIMKMSEDVENMLNNCVKVFLNQDKTKALEIKQNDDVVDEYFDKFIINIKNTIKQKPETVNTLISFLLVGRYLERMADRAETIALITFQV</sequence>
<evidence type="ECO:0000313" key="7">
    <source>
        <dbReference type="Proteomes" id="UP000246004"/>
    </source>
</evidence>
<feature type="domain" description="PhoU" evidence="3">
    <location>
        <begin position="123"/>
        <end position="206"/>
    </location>
</feature>
<dbReference type="PANTHER" id="PTHR42930:SF3">
    <property type="entry name" value="PHOSPHATE-SPECIFIC TRANSPORT SYSTEM ACCESSORY PROTEIN PHOU"/>
    <property type="match status" value="1"/>
</dbReference>
<dbReference type="OrthoDB" id="7738at2157"/>
<dbReference type="Proteomes" id="UP000246004">
    <property type="component" value="Unassembled WGS sequence"/>
</dbReference>
<comment type="function">
    <text evidence="1">Plays a role in the regulation of phosphate uptake.</text>
</comment>
<dbReference type="PIRSF" id="PIRSF003107">
    <property type="entry name" value="PhoU"/>
    <property type="match status" value="1"/>
</dbReference>
<evidence type="ECO:0000259" key="3">
    <source>
        <dbReference type="Pfam" id="PF01895"/>
    </source>
</evidence>
<comment type="subunit">
    <text evidence="1">Homodimer.</text>
</comment>
<evidence type="ECO:0000313" key="6">
    <source>
        <dbReference type="Proteomes" id="UP000217528"/>
    </source>
</evidence>
<evidence type="ECO:0000313" key="4">
    <source>
        <dbReference type="EMBL" id="PAV07795.1"/>
    </source>
</evidence>
<comment type="subcellular location">
    <subcellularLocation>
        <location evidence="1">Cytoplasm</location>
    </subcellularLocation>
</comment>
<dbReference type="AlphaFoldDB" id="A0A2A2HEK4"/>
<dbReference type="Gene3D" id="1.20.58.220">
    <property type="entry name" value="Phosphate transport system protein phou homolog 2, domain 2"/>
    <property type="match status" value="1"/>
</dbReference>
<dbReference type="Proteomes" id="UP000217528">
    <property type="component" value="Unassembled WGS sequence"/>
</dbReference>
<keyword evidence="1" id="KW-0592">Phosphate transport</keyword>
<dbReference type="Pfam" id="PF01895">
    <property type="entry name" value="PhoU"/>
    <property type="match status" value="2"/>
</dbReference>
<feature type="domain" description="PhoU" evidence="3">
    <location>
        <begin position="22"/>
        <end position="105"/>
    </location>
</feature>
<evidence type="ECO:0000256" key="1">
    <source>
        <dbReference type="PIRNR" id="PIRNR003107"/>
    </source>
</evidence>
<dbReference type="EMBL" id="LWMS01000013">
    <property type="protein sequence ID" value="PWL08532.1"/>
    <property type="molecule type" value="Genomic_DNA"/>
</dbReference>
<dbReference type="EMBL" id="LMVN01000008">
    <property type="protein sequence ID" value="PAV07795.1"/>
    <property type="molecule type" value="Genomic_DNA"/>
</dbReference>
<keyword evidence="2" id="KW-0175">Coiled coil</keyword>
<organism evidence="4 6">
    <name type="scientific">Methanosphaera cuniculi</name>
    <dbReference type="NCBI Taxonomy" id="1077256"/>
    <lineage>
        <taxon>Archaea</taxon>
        <taxon>Methanobacteriati</taxon>
        <taxon>Methanobacteriota</taxon>
        <taxon>Methanomada group</taxon>
        <taxon>Methanobacteria</taxon>
        <taxon>Methanobacteriales</taxon>
        <taxon>Methanobacteriaceae</taxon>
        <taxon>Methanosphaera</taxon>
    </lineage>
</organism>
<dbReference type="GO" id="GO:0006817">
    <property type="term" value="P:phosphate ion transport"/>
    <property type="evidence" value="ECO:0007669"/>
    <property type="project" value="UniProtKB-KW"/>
</dbReference>
<comment type="similarity">
    <text evidence="1">Belongs to the PhoU family.</text>
</comment>